<evidence type="ECO:0000313" key="5">
    <source>
        <dbReference type="Proteomes" id="UP000007494"/>
    </source>
</evidence>
<reference evidence="4" key="4">
    <citation type="journal article" date="2015" name="PLoS ONE">
        <title>Comprehensive Evaluation of Toxoplasma gondii VEG and Neospora caninum LIV Genomes with Tachyzoite Stage Transcriptome and Proteome Defines Novel Transcript Features.</title>
        <authorList>
            <person name="Ramaprasad A."/>
            <person name="Mourier T."/>
            <person name="Naeem R."/>
            <person name="Malas T.B."/>
            <person name="Moussa E."/>
            <person name="Panigrahi A."/>
            <person name="Vermont S.J."/>
            <person name="Otto T.D."/>
            <person name="Wastling J."/>
            <person name="Pain A."/>
        </authorList>
    </citation>
    <scope>NUCLEOTIDE SEQUENCE</scope>
    <source>
        <strain evidence="4">Liverpool</strain>
    </source>
</reference>
<feature type="compositionally biased region" description="Basic and acidic residues" evidence="1">
    <location>
        <begin position="235"/>
        <end position="248"/>
    </location>
</feature>
<evidence type="ECO:0008006" key="6">
    <source>
        <dbReference type="Google" id="ProtNLM"/>
    </source>
</evidence>
<gene>
    <name evidence="4" type="ORF">BN1204_012210</name>
    <name evidence="3" type="ORF">NCLIV_012210</name>
</gene>
<dbReference type="eggNOG" id="ENOG502RY34">
    <property type="taxonomic scope" value="Eukaryota"/>
</dbReference>
<dbReference type="RefSeq" id="XP_003880788.1">
    <property type="nucleotide sequence ID" value="XM_003880739.1"/>
</dbReference>
<feature type="compositionally biased region" description="Low complexity" evidence="1">
    <location>
        <begin position="219"/>
        <end position="233"/>
    </location>
</feature>
<dbReference type="VEuPathDB" id="ToxoDB:NCLIV_012210"/>
<proteinExistence type="predicted"/>
<evidence type="ECO:0000313" key="4">
    <source>
        <dbReference type="EMBL" id="CEL65371.1"/>
    </source>
</evidence>
<accession>F0V9Z3</accession>
<dbReference type="InParanoid" id="F0V9Z3"/>
<evidence type="ECO:0000256" key="2">
    <source>
        <dbReference type="SAM" id="Phobius"/>
    </source>
</evidence>
<keyword evidence="5" id="KW-1185">Reference proteome</keyword>
<feature type="compositionally biased region" description="Basic and acidic residues" evidence="1">
    <location>
        <begin position="261"/>
        <end position="274"/>
    </location>
</feature>
<feature type="compositionally biased region" description="Basic and acidic residues" evidence="1">
    <location>
        <begin position="289"/>
        <end position="310"/>
    </location>
</feature>
<feature type="region of interest" description="Disordered" evidence="1">
    <location>
        <begin position="447"/>
        <end position="478"/>
    </location>
</feature>
<dbReference type="EMBL" id="LN714478">
    <property type="protein sequence ID" value="CEL65371.1"/>
    <property type="molecule type" value="Genomic_DNA"/>
</dbReference>
<dbReference type="GeneID" id="13441784"/>
<keyword evidence="2" id="KW-0472">Membrane</keyword>
<feature type="transmembrane region" description="Helical" evidence="2">
    <location>
        <begin position="6"/>
        <end position="26"/>
    </location>
</feature>
<evidence type="ECO:0000313" key="3">
    <source>
        <dbReference type="EMBL" id="CBZ50755.1"/>
    </source>
</evidence>
<organism evidence="3 5">
    <name type="scientific">Neospora caninum (strain Liverpool)</name>
    <dbReference type="NCBI Taxonomy" id="572307"/>
    <lineage>
        <taxon>Eukaryota</taxon>
        <taxon>Sar</taxon>
        <taxon>Alveolata</taxon>
        <taxon>Apicomplexa</taxon>
        <taxon>Conoidasida</taxon>
        <taxon>Coccidia</taxon>
        <taxon>Eucoccidiorida</taxon>
        <taxon>Eimeriorina</taxon>
        <taxon>Sarcocystidae</taxon>
        <taxon>Neospora</taxon>
    </lineage>
</organism>
<sequence>MASKSRYVLPAVLISALAAAGMMGYVTPKKTPASQKADVQTVAARAGAEQFDSAATKKKSAEIAQETEESRRRRKQAALVAAVLVAAAVYGLRSSLLGVDKVSSPTALQGLLKKPESMHGIDPDASVDFQPDASVERQMEVPAEGAGDAVRGWQHLVRDFSAMLAGEYALSPRVGAVASAVALGLLAFSLAAARRASRRRQQQGEERPASPTAGEEQADPVPAEAADPAADPEQVGEKEPKKPEEKEAPAAPAAPAAEPEEIPKAEPEKLKEEAAAGQTGEQTEQTESGPKEERDEREEEPKPDGEERSEAAAGVEDSGLPDGVASVRSGLLQQVQKCRETVLRLRMKARSLETVVRNTQARMEVIKSLNQPNVLVTLSATLNKFAEELESNHTAVVANVRLGRLALEVYSMAEAVEKGQEDGVAPEQRAALEQKMEKVMSELEKLLKESETEDTEEGATGPGVTGSPPGPGAPSTDDIKRLHLQLQNLMQFATTTVAEGQEDPSAAAEPEPKVADQETNMIKVKEGLDLTEQRVNLLQEFVDSTAAAVAFFADYAQRAEDDLPAQEDVPGDSAEVQQLKDEVERRRGLLAGAQEEAESIRQARDVGVQHMNLLLQRFEQLQLQAPKND</sequence>
<evidence type="ECO:0000256" key="1">
    <source>
        <dbReference type="SAM" id="MobiDB-lite"/>
    </source>
</evidence>
<keyword evidence="2" id="KW-0812">Transmembrane</keyword>
<dbReference type="Proteomes" id="UP000007494">
    <property type="component" value="Chromosome IV"/>
</dbReference>
<name>F0V9Z3_NEOCL</name>
<reference evidence="3" key="2">
    <citation type="submission" date="2011-03" db="EMBL/GenBank/DDBJ databases">
        <title>Comparative genomics and transcriptomics of Neospora caninum and Toxoplasma gondii.</title>
        <authorList>
            <person name="Reid A.J."/>
            <person name="Sohal A."/>
            <person name="Harris D."/>
            <person name="Quail M."/>
            <person name="Sanders M."/>
            <person name="Berriman M."/>
            <person name="Wastling J.M."/>
            <person name="Pain A."/>
        </authorList>
    </citation>
    <scope>NUCLEOTIDE SEQUENCE</scope>
    <source>
        <strain evidence="3">Liverpool</strain>
    </source>
</reference>
<reference evidence="5" key="3">
    <citation type="journal article" date="2012" name="PLoS Pathog.">
        <title>Comparative genomics of the apicomplexan parasites Toxoplasma gondii and Neospora caninum: Coccidia differing in host range and transmission strategy.</title>
        <authorList>
            <person name="Reid A.J."/>
            <person name="Vermont S.J."/>
            <person name="Cotton J.A."/>
            <person name="Harris D."/>
            <person name="Hill-Cawthorne G.A."/>
            <person name="Konen-Waisman S."/>
            <person name="Latham S.M."/>
            <person name="Mourier T."/>
            <person name="Norton R."/>
            <person name="Quail M.A."/>
            <person name="Sanders M."/>
            <person name="Shanmugam D."/>
            <person name="Sohal A."/>
            <person name="Wasmuth J.D."/>
            <person name="Brunk B."/>
            <person name="Grigg M.E."/>
            <person name="Howard J.C."/>
            <person name="Parkinson J."/>
            <person name="Roos D.S."/>
            <person name="Trees A.J."/>
            <person name="Berriman M."/>
            <person name="Pain A."/>
            <person name="Wastling J.M."/>
        </authorList>
    </citation>
    <scope>NUCLEOTIDE SEQUENCE [LARGE SCALE GENOMIC DNA]</scope>
    <source>
        <strain evidence="5">Liverpool</strain>
    </source>
</reference>
<reference evidence="3" key="1">
    <citation type="submission" date="2011-02" db="EMBL/GenBank/DDBJ databases">
        <authorList>
            <person name="Aslett M."/>
        </authorList>
    </citation>
    <scope>NUCLEOTIDE SEQUENCE</scope>
    <source>
        <strain evidence="3">Liverpool</strain>
    </source>
</reference>
<dbReference type="AlphaFoldDB" id="F0V9Z3"/>
<feature type="region of interest" description="Disordered" evidence="1">
    <location>
        <begin position="197"/>
        <end position="324"/>
    </location>
</feature>
<dbReference type="EMBL" id="FR823384">
    <property type="protein sequence ID" value="CBZ50755.1"/>
    <property type="molecule type" value="Genomic_DNA"/>
</dbReference>
<keyword evidence="2" id="KW-1133">Transmembrane helix</keyword>
<protein>
    <recommendedName>
        <fullName evidence="6">Transmembrane protein</fullName>
    </recommendedName>
</protein>